<organism evidence="1 2">
    <name type="scientific">Anopheles farauti</name>
    <dbReference type="NCBI Taxonomy" id="69004"/>
    <lineage>
        <taxon>Eukaryota</taxon>
        <taxon>Metazoa</taxon>
        <taxon>Ecdysozoa</taxon>
        <taxon>Arthropoda</taxon>
        <taxon>Hexapoda</taxon>
        <taxon>Insecta</taxon>
        <taxon>Pterygota</taxon>
        <taxon>Neoptera</taxon>
        <taxon>Endopterygota</taxon>
        <taxon>Diptera</taxon>
        <taxon>Nematocera</taxon>
        <taxon>Culicoidea</taxon>
        <taxon>Culicidae</taxon>
        <taxon>Anophelinae</taxon>
        <taxon>Anopheles</taxon>
    </lineage>
</organism>
<dbReference type="AlphaFoldDB" id="A0A182QUQ0"/>
<reference evidence="1" key="2">
    <citation type="submission" date="2020-05" db="UniProtKB">
        <authorList>
            <consortium name="EnsemblMetazoa"/>
        </authorList>
    </citation>
    <scope>IDENTIFICATION</scope>
    <source>
        <strain evidence="1">FAR1</strain>
    </source>
</reference>
<reference evidence="2" key="1">
    <citation type="submission" date="2014-01" db="EMBL/GenBank/DDBJ databases">
        <title>The Genome Sequence of Anopheles farauti FAR1 (V2).</title>
        <authorList>
            <consortium name="The Broad Institute Genomics Platform"/>
            <person name="Neafsey D.E."/>
            <person name="Besansky N."/>
            <person name="Howell P."/>
            <person name="Walton C."/>
            <person name="Young S.K."/>
            <person name="Zeng Q."/>
            <person name="Gargeya S."/>
            <person name="Fitzgerald M."/>
            <person name="Haas B."/>
            <person name="Abouelleil A."/>
            <person name="Allen A.W."/>
            <person name="Alvarado L."/>
            <person name="Arachchi H.M."/>
            <person name="Berlin A.M."/>
            <person name="Chapman S.B."/>
            <person name="Gainer-Dewar J."/>
            <person name="Goldberg J."/>
            <person name="Griggs A."/>
            <person name="Gujja S."/>
            <person name="Hansen M."/>
            <person name="Howarth C."/>
            <person name="Imamovic A."/>
            <person name="Ireland A."/>
            <person name="Larimer J."/>
            <person name="McCowan C."/>
            <person name="Murphy C."/>
            <person name="Pearson M."/>
            <person name="Poon T.W."/>
            <person name="Priest M."/>
            <person name="Roberts A."/>
            <person name="Saif S."/>
            <person name="Shea T."/>
            <person name="Sisk P."/>
            <person name="Sykes S."/>
            <person name="Wortman J."/>
            <person name="Nusbaum C."/>
            <person name="Birren B."/>
        </authorList>
    </citation>
    <scope>NUCLEOTIDE SEQUENCE [LARGE SCALE GENOMIC DNA]</scope>
    <source>
        <strain evidence="2">FAR1</strain>
    </source>
</reference>
<evidence type="ECO:0000313" key="2">
    <source>
        <dbReference type="Proteomes" id="UP000075886"/>
    </source>
</evidence>
<dbReference type="EnsemblMetazoa" id="AFAF017256-RA">
    <property type="protein sequence ID" value="AFAF017256-PA"/>
    <property type="gene ID" value="AFAF017256"/>
</dbReference>
<proteinExistence type="predicted"/>
<sequence>MCTGTFFSTKYGFGIGTFTSYGTFFSTVYGKGLFINDERSKHIFGDVEVYFRHSLDLKRPRIDKIFRRNGKIDANVKCLQTMPGLQEGMFCPAFNGSVTKMALSPESMQQ</sequence>
<dbReference type="VEuPathDB" id="VectorBase:AFAF017256"/>
<protein>
    <submittedName>
        <fullName evidence="1">Uncharacterized protein</fullName>
    </submittedName>
</protein>
<evidence type="ECO:0000313" key="1">
    <source>
        <dbReference type="EnsemblMetazoa" id="AFAF017256-PA"/>
    </source>
</evidence>
<dbReference type="Proteomes" id="UP000075886">
    <property type="component" value="Unassembled WGS sequence"/>
</dbReference>
<accession>A0A182QUQ0</accession>
<keyword evidence="2" id="KW-1185">Reference proteome</keyword>
<name>A0A182QUQ0_9DIPT</name>
<dbReference type="EMBL" id="AXCN02000623">
    <property type="status" value="NOT_ANNOTATED_CDS"/>
    <property type="molecule type" value="Genomic_DNA"/>
</dbReference>